<dbReference type="SUPFAM" id="SSF53720">
    <property type="entry name" value="ALDH-like"/>
    <property type="match status" value="1"/>
</dbReference>
<evidence type="ECO:0000313" key="3">
    <source>
        <dbReference type="EMBL" id="CAA9438672.1"/>
    </source>
</evidence>
<dbReference type="Gene3D" id="3.40.605.10">
    <property type="entry name" value="Aldehyde Dehydrogenase, Chain A, domain 1"/>
    <property type="match status" value="1"/>
</dbReference>
<dbReference type="InterPro" id="IPR016161">
    <property type="entry name" value="Ald_DH/histidinol_DH"/>
</dbReference>
<reference evidence="3" key="1">
    <citation type="submission" date="2020-02" db="EMBL/GenBank/DDBJ databases">
        <authorList>
            <person name="Meier V. D."/>
        </authorList>
    </citation>
    <scope>NUCLEOTIDE SEQUENCE</scope>
    <source>
        <strain evidence="3">AVDCRST_MAG64</strain>
    </source>
</reference>
<name>A0A6J4QC13_9BACT</name>
<gene>
    <name evidence="3" type="ORF">AVDCRST_MAG64-3988</name>
</gene>
<dbReference type="GO" id="GO:0016491">
    <property type="term" value="F:oxidoreductase activity"/>
    <property type="evidence" value="ECO:0007669"/>
    <property type="project" value="UniProtKB-KW"/>
</dbReference>
<evidence type="ECO:0000256" key="1">
    <source>
        <dbReference type="ARBA" id="ARBA00023002"/>
    </source>
</evidence>
<sequence length="149" mass="15760">MNQALVTDVVAEVMRRLGTRNGSSSAPPSSSSSSTTAAAAADFARGRVPAGEDAPANEGKRQETAARGGPKITVPVGQHGVYGTVDQCVAAATDAQKKLARLSLDDRDAIVKLIKSIAKQNAQQWGRIELDETKIGRLDHKVEKLQILE</sequence>
<protein>
    <submittedName>
        <fullName evidence="3">Uncharacterized protein</fullName>
    </submittedName>
</protein>
<dbReference type="AlphaFoldDB" id="A0A6J4QC13"/>
<dbReference type="InterPro" id="IPR016162">
    <property type="entry name" value="Ald_DH_N"/>
</dbReference>
<accession>A0A6J4QC13</accession>
<feature type="region of interest" description="Disordered" evidence="2">
    <location>
        <begin position="16"/>
        <end position="72"/>
    </location>
</feature>
<feature type="compositionally biased region" description="Low complexity" evidence="2">
    <location>
        <begin position="23"/>
        <end position="41"/>
    </location>
</feature>
<organism evidence="3">
    <name type="scientific">uncultured Phycisphaerae bacterium</name>
    <dbReference type="NCBI Taxonomy" id="904963"/>
    <lineage>
        <taxon>Bacteria</taxon>
        <taxon>Pseudomonadati</taxon>
        <taxon>Planctomycetota</taxon>
        <taxon>Phycisphaerae</taxon>
        <taxon>environmental samples</taxon>
    </lineage>
</organism>
<dbReference type="EMBL" id="CADCUQ010000923">
    <property type="protein sequence ID" value="CAA9438672.1"/>
    <property type="molecule type" value="Genomic_DNA"/>
</dbReference>
<feature type="non-terminal residue" evidence="3">
    <location>
        <position position="149"/>
    </location>
</feature>
<keyword evidence="1" id="KW-0560">Oxidoreductase</keyword>
<proteinExistence type="predicted"/>
<evidence type="ECO:0000256" key="2">
    <source>
        <dbReference type="SAM" id="MobiDB-lite"/>
    </source>
</evidence>